<sequence>MQIVELELTARAPYHSSTTSLEPDDSMLSEVDGVVDAQVAPFDVPGILVVQDFLVLVRIRSGEQILGQLLCNEAAVPAVPGLVPLLQFVGDSDNRADRSNALTSLYCFAALVVFRLRRHEDFPL</sequence>
<dbReference type="HOGENOM" id="CLU_2002138_0_0_11"/>
<protein>
    <submittedName>
        <fullName evidence="1">Uncharacterized protein</fullName>
    </submittedName>
</protein>
<proteinExistence type="predicted"/>
<evidence type="ECO:0000313" key="2">
    <source>
        <dbReference type="Proteomes" id="UP000018781"/>
    </source>
</evidence>
<evidence type="ECO:0000313" key="1">
    <source>
        <dbReference type="EMBL" id="AHD24220.1"/>
    </source>
</evidence>
<keyword evidence="1" id="KW-0614">Plasmid</keyword>
<accession>V9XQE2</accession>
<geneLocation type="plasmid" evidence="2">
    <name>1</name>
</geneLocation>
<dbReference type="KEGG" id="rpy:Y013_24645"/>
<dbReference type="AlphaFoldDB" id="V9XQE2"/>
<name>V9XQE2_9NOCA</name>
<dbReference type="Proteomes" id="UP000018781">
    <property type="component" value="Plasmid unnamed"/>
</dbReference>
<organism evidence="1 2">
    <name type="scientific">Rhodococcus pyridinivorans SB3094</name>
    <dbReference type="NCBI Taxonomy" id="1435356"/>
    <lineage>
        <taxon>Bacteria</taxon>
        <taxon>Bacillati</taxon>
        <taxon>Actinomycetota</taxon>
        <taxon>Actinomycetes</taxon>
        <taxon>Mycobacteriales</taxon>
        <taxon>Nocardiaceae</taxon>
        <taxon>Rhodococcus</taxon>
    </lineage>
</organism>
<reference evidence="1 2" key="1">
    <citation type="journal article" date="2014" name="Genome Announc.">
        <title>Complete Genome of Rhodococcus pyridinivorans SB3094, a Methyl-Ethyl-Ketone-Degrading Bacterium Used for Bioaugmentation.</title>
        <authorList>
            <person name="Dueholm M.S."/>
            <person name="Albertsen M."/>
            <person name="D'Imperio S."/>
            <person name="Tale V.P."/>
            <person name="Lewis D."/>
            <person name="Nielsen P.H."/>
            <person name="Nielsen J.L."/>
        </authorList>
    </citation>
    <scope>NUCLEOTIDE SEQUENCE [LARGE SCALE GENOMIC DNA]</scope>
    <source>
        <strain evidence="2">SB3094</strain>
        <plasmid evidence="2">1</plasmid>
    </source>
</reference>
<dbReference type="EMBL" id="CP006997">
    <property type="protein sequence ID" value="AHD24220.1"/>
    <property type="molecule type" value="Genomic_DNA"/>
</dbReference>
<gene>
    <name evidence="1" type="ORF">Y013_24645</name>
</gene>